<evidence type="ECO:0000313" key="2">
    <source>
        <dbReference type="Proteomes" id="UP001055811"/>
    </source>
</evidence>
<comment type="caution">
    <text evidence="1">The sequence shown here is derived from an EMBL/GenBank/DDBJ whole genome shotgun (WGS) entry which is preliminary data.</text>
</comment>
<dbReference type="Proteomes" id="UP001055811">
    <property type="component" value="Linkage Group LG06"/>
</dbReference>
<reference evidence="2" key="1">
    <citation type="journal article" date="2022" name="Mol. Ecol. Resour.">
        <title>The genomes of chicory, endive, great burdock and yacon provide insights into Asteraceae palaeo-polyploidization history and plant inulin production.</title>
        <authorList>
            <person name="Fan W."/>
            <person name="Wang S."/>
            <person name="Wang H."/>
            <person name="Wang A."/>
            <person name="Jiang F."/>
            <person name="Liu H."/>
            <person name="Zhao H."/>
            <person name="Xu D."/>
            <person name="Zhang Y."/>
        </authorList>
    </citation>
    <scope>NUCLEOTIDE SEQUENCE [LARGE SCALE GENOMIC DNA]</scope>
    <source>
        <strain evidence="2">cv. Punajuju</strain>
    </source>
</reference>
<accession>A0ACB9BM23</accession>
<organism evidence="1 2">
    <name type="scientific">Cichorium intybus</name>
    <name type="common">Chicory</name>
    <dbReference type="NCBI Taxonomy" id="13427"/>
    <lineage>
        <taxon>Eukaryota</taxon>
        <taxon>Viridiplantae</taxon>
        <taxon>Streptophyta</taxon>
        <taxon>Embryophyta</taxon>
        <taxon>Tracheophyta</taxon>
        <taxon>Spermatophyta</taxon>
        <taxon>Magnoliopsida</taxon>
        <taxon>eudicotyledons</taxon>
        <taxon>Gunneridae</taxon>
        <taxon>Pentapetalae</taxon>
        <taxon>asterids</taxon>
        <taxon>campanulids</taxon>
        <taxon>Asterales</taxon>
        <taxon>Asteraceae</taxon>
        <taxon>Cichorioideae</taxon>
        <taxon>Cichorieae</taxon>
        <taxon>Cichoriinae</taxon>
        <taxon>Cichorium</taxon>
    </lineage>
</organism>
<keyword evidence="2" id="KW-1185">Reference proteome</keyword>
<sequence>MIAIFDSRKGILIYLSDSVQILDGKMSAELLEIQPQELKFIFAFQKQSSCFIRLANKSDHHVAFKVKTTSAKKYCVKPNTGVIKPNKTCLLTVTMQAQNEVPSDFICKDKFLILSTVVPKGTKEDHIISTTFCRDDGKHVDEKKLQVILVSPPSSPVLSPMNEISRIRPFNTSTESNDDFSQRYSCFAKVDEDIEVSKRKSVYVKAMKNEESITRKHTEELRLSNDVEEMKSKLRELESMLQKEKLRTNQNTRTEWNFGFQFLFVFVVALSGLYLGYLLRH</sequence>
<evidence type="ECO:0000313" key="1">
    <source>
        <dbReference type="EMBL" id="KAI3723063.1"/>
    </source>
</evidence>
<proteinExistence type="predicted"/>
<name>A0ACB9BM23_CICIN</name>
<reference evidence="1 2" key="2">
    <citation type="journal article" date="2022" name="Mol. Ecol. Resour.">
        <title>The genomes of chicory, endive, great burdock and yacon provide insights into Asteraceae paleo-polyploidization history and plant inulin production.</title>
        <authorList>
            <person name="Fan W."/>
            <person name="Wang S."/>
            <person name="Wang H."/>
            <person name="Wang A."/>
            <person name="Jiang F."/>
            <person name="Liu H."/>
            <person name="Zhao H."/>
            <person name="Xu D."/>
            <person name="Zhang Y."/>
        </authorList>
    </citation>
    <scope>NUCLEOTIDE SEQUENCE [LARGE SCALE GENOMIC DNA]</scope>
    <source>
        <strain evidence="2">cv. Punajuju</strain>
        <tissue evidence="1">Leaves</tissue>
    </source>
</reference>
<dbReference type="EMBL" id="CM042014">
    <property type="protein sequence ID" value="KAI3723063.1"/>
    <property type="molecule type" value="Genomic_DNA"/>
</dbReference>
<protein>
    <submittedName>
        <fullName evidence="1">Uncharacterized protein</fullName>
    </submittedName>
</protein>
<gene>
    <name evidence="1" type="ORF">L2E82_34380</name>
</gene>